<evidence type="ECO:0000256" key="1">
    <source>
        <dbReference type="ARBA" id="ARBA00004123"/>
    </source>
</evidence>
<gene>
    <name evidence="12" type="ORF">QTP70_022363</name>
</gene>
<dbReference type="EMBL" id="JAUCMX010000001">
    <property type="protein sequence ID" value="KAK3556860.1"/>
    <property type="molecule type" value="Genomic_DNA"/>
</dbReference>
<dbReference type="GO" id="GO:0008270">
    <property type="term" value="F:zinc ion binding"/>
    <property type="evidence" value="ECO:0007669"/>
    <property type="project" value="UniProtKB-KW"/>
</dbReference>
<evidence type="ECO:0000256" key="6">
    <source>
        <dbReference type="ARBA" id="ARBA00023125"/>
    </source>
</evidence>
<dbReference type="SMART" id="SM00355">
    <property type="entry name" value="ZnF_C2H2"/>
    <property type="match status" value="8"/>
</dbReference>
<evidence type="ECO:0000256" key="3">
    <source>
        <dbReference type="ARBA" id="ARBA00022737"/>
    </source>
</evidence>
<evidence type="ECO:0000256" key="5">
    <source>
        <dbReference type="ARBA" id="ARBA00022833"/>
    </source>
</evidence>
<feature type="domain" description="C2H2-type" evidence="11">
    <location>
        <begin position="789"/>
        <end position="816"/>
    </location>
</feature>
<feature type="region of interest" description="Disordered" evidence="10">
    <location>
        <begin position="144"/>
        <end position="173"/>
    </location>
</feature>
<keyword evidence="5" id="KW-0862">Zinc</keyword>
<feature type="region of interest" description="Disordered" evidence="10">
    <location>
        <begin position="492"/>
        <end position="518"/>
    </location>
</feature>
<organism evidence="12 13">
    <name type="scientific">Hemibagrus guttatus</name>
    <dbReference type="NCBI Taxonomy" id="175788"/>
    <lineage>
        <taxon>Eukaryota</taxon>
        <taxon>Metazoa</taxon>
        <taxon>Chordata</taxon>
        <taxon>Craniata</taxon>
        <taxon>Vertebrata</taxon>
        <taxon>Euteleostomi</taxon>
        <taxon>Actinopterygii</taxon>
        <taxon>Neopterygii</taxon>
        <taxon>Teleostei</taxon>
        <taxon>Ostariophysi</taxon>
        <taxon>Siluriformes</taxon>
        <taxon>Bagridae</taxon>
        <taxon>Hemibagrus</taxon>
    </lineage>
</organism>
<evidence type="ECO:0000256" key="10">
    <source>
        <dbReference type="SAM" id="MobiDB-lite"/>
    </source>
</evidence>
<proteinExistence type="predicted"/>
<dbReference type="PANTHER" id="PTHR24391:SF28">
    <property type="entry name" value="ZINC FINGER E-BOX-BINDING HOMEOBOX 2"/>
    <property type="match status" value="1"/>
</dbReference>
<protein>
    <recommendedName>
        <fullName evidence="11">C2H2-type domain-containing protein</fullName>
    </recommendedName>
</protein>
<dbReference type="Gene3D" id="3.30.160.60">
    <property type="entry name" value="Classic Zinc Finger"/>
    <property type="match status" value="6"/>
</dbReference>
<feature type="region of interest" description="Disordered" evidence="10">
    <location>
        <begin position="415"/>
        <end position="436"/>
    </location>
</feature>
<dbReference type="InterPro" id="IPR036236">
    <property type="entry name" value="Znf_C2H2_sf"/>
</dbReference>
<keyword evidence="6" id="KW-0238">DNA-binding</keyword>
<keyword evidence="2" id="KW-0479">Metal-binding</keyword>
<dbReference type="PROSITE" id="PS50157">
    <property type="entry name" value="ZINC_FINGER_C2H2_2"/>
    <property type="match status" value="4"/>
</dbReference>
<dbReference type="Pfam" id="PF00096">
    <property type="entry name" value="zf-C2H2"/>
    <property type="match status" value="3"/>
</dbReference>
<keyword evidence="13" id="KW-1185">Reference proteome</keyword>
<keyword evidence="7" id="KW-0371">Homeobox</keyword>
<dbReference type="InterPro" id="IPR051574">
    <property type="entry name" value="ZnF_E-box_Homeobox"/>
</dbReference>
<feature type="region of interest" description="Disordered" evidence="10">
    <location>
        <begin position="538"/>
        <end position="631"/>
    </location>
</feature>
<keyword evidence="3" id="KW-0677">Repeat</keyword>
<dbReference type="GO" id="GO:0000978">
    <property type="term" value="F:RNA polymerase II cis-regulatory region sequence-specific DNA binding"/>
    <property type="evidence" value="ECO:0007669"/>
    <property type="project" value="TreeGrafter"/>
</dbReference>
<keyword evidence="4 9" id="KW-0863">Zinc-finger</keyword>
<dbReference type="GO" id="GO:0000122">
    <property type="term" value="P:negative regulation of transcription by RNA polymerase II"/>
    <property type="evidence" value="ECO:0007669"/>
    <property type="project" value="UniProtKB-ARBA"/>
</dbReference>
<dbReference type="InterPro" id="IPR013087">
    <property type="entry name" value="Znf_C2H2_type"/>
</dbReference>
<evidence type="ECO:0000313" key="13">
    <source>
        <dbReference type="Proteomes" id="UP001274896"/>
    </source>
</evidence>
<feature type="domain" description="C2H2-type" evidence="11">
    <location>
        <begin position="817"/>
        <end position="836"/>
    </location>
</feature>
<dbReference type="SUPFAM" id="SSF57667">
    <property type="entry name" value="beta-beta-alpha zinc fingers"/>
    <property type="match status" value="3"/>
</dbReference>
<evidence type="ECO:0000256" key="9">
    <source>
        <dbReference type="PROSITE-ProRule" id="PRU00042"/>
    </source>
</evidence>
<dbReference type="PANTHER" id="PTHR24391">
    <property type="entry name" value="HISTONE H4 TRANSCRIPTION FACTOR-RELATED"/>
    <property type="match status" value="1"/>
</dbReference>
<dbReference type="FunFam" id="3.30.160.60:FF:000145">
    <property type="entry name" value="Zinc finger protein 574"/>
    <property type="match status" value="1"/>
</dbReference>
<evidence type="ECO:0000256" key="7">
    <source>
        <dbReference type="ARBA" id="ARBA00023155"/>
    </source>
</evidence>
<feature type="region of interest" description="Disordered" evidence="10">
    <location>
        <begin position="321"/>
        <end position="342"/>
    </location>
</feature>
<sequence length="985" mass="111221">MAEENRGKRRKQANPRRNRECSLSSEGEDEGCVWGTDVQDERHEQDKLSLTPSEGTEAGSPARSTRGHSLSPSLEHWDESENTTLPSTTEETETSAYMQKDAHVEEDWTRYDFLMQLRKVSHLPDSRNSQQHNGSIASYHMAGVQDDTPSTLSPGVQESPEGKDPESPDPTGTEMQVCPFCQQSYHRGTYLREHMKLCQERDRGHSVCPLCGYSTPYRAQMERHMALHDQVKEKNAVSDPNMESRKFKCTQCGKAFKYKHHLKEHLRIHSGEKPYECSNCKKRFSHSGSYSSHLSSKKCLSGGGSGNSTYFNGHSHPPYLFPSPTSPPVVGSRNGNRGKSSPYAPLSHCFTEQLANQGQESIASTLQTSDVSRPWDSVTAIRMRVFKGTTLLPLLHSGGKFEQLLQEMLRKEVGKDEQLGSRQEKEEDKTERREVKSDVPVSAISCQRCFQLFPNEVVLKQHERYLCKGKDEQDAAQMHCIKDAPLNFSCVSQNDTQKTPTTPNGMTRALSSPQRTSWHSLPQQLLVPLQSPLHFHSDPAPAYWPNRKTDSPGNSSVMSPTSPSLQEQRRPGFSSPSGSSPCQTFQHRPSPRSEGSQSEPLDLSIPKVRKGSEPAADCNGSSPQPDHRDVEHMRHMSRRLSPLSYHEAGGAYRPLFGSAVFSNYPFFNPILSSGHPTIGHNGLTSLPLTPSAPSPGFLSPIAYMMETETETMLKRMHQEINVMGDARARGCLDYLSLMEEGLDGDHGPGRRRLRKTEEGLYACDICDKSFQKSSSLLRHKYEHTGKRPHECQICKKAFKHKHHLIEHSRLHSGEKPYQCDKCGKRFSHSGSYSQHMNHRYAFCGRDNDPDAQGEEQILGDTALYTNPHTKLHPETRDNPLTLEETATFLSDSSMDTALLGFRAEEEEEEEDEEEENSLSSHAHQRKVERRRAIEDRNKHMEESTEDCKKKNEKEVGGQGRKTDHYSRKIKVERDEEQRDLNQETV</sequence>
<dbReference type="GO" id="GO:0000981">
    <property type="term" value="F:DNA-binding transcription factor activity, RNA polymerase II-specific"/>
    <property type="evidence" value="ECO:0007669"/>
    <property type="project" value="TreeGrafter"/>
</dbReference>
<accession>A0AAE0RLE5</accession>
<feature type="compositionally biased region" description="Polar residues" evidence="10">
    <location>
        <begin position="582"/>
        <end position="599"/>
    </location>
</feature>
<evidence type="ECO:0000256" key="2">
    <source>
        <dbReference type="ARBA" id="ARBA00022723"/>
    </source>
</evidence>
<reference evidence="12" key="1">
    <citation type="submission" date="2023-06" db="EMBL/GenBank/DDBJ databases">
        <title>Male Hemibagrus guttatus genome.</title>
        <authorList>
            <person name="Bian C."/>
        </authorList>
    </citation>
    <scope>NUCLEOTIDE SEQUENCE</scope>
    <source>
        <strain evidence="12">Male_cb2023</strain>
        <tissue evidence="12">Muscle</tissue>
    </source>
</reference>
<dbReference type="GO" id="GO:0005634">
    <property type="term" value="C:nucleus"/>
    <property type="evidence" value="ECO:0007669"/>
    <property type="project" value="UniProtKB-SubCell"/>
</dbReference>
<name>A0AAE0RLE5_9TELE</name>
<feature type="domain" description="C2H2-type" evidence="11">
    <location>
        <begin position="247"/>
        <end position="274"/>
    </location>
</feature>
<feature type="compositionally biased region" description="Basic and acidic residues" evidence="10">
    <location>
        <begin position="930"/>
        <end position="985"/>
    </location>
</feature>
<dbReference type="FunFam" id="3.30.160.60:FF:000082">
    <property type="entry name" value="Putative zinc finger E-box-binding homeobox 2"/>
    <property type="match status" value="1"/>
</dbReference>
<dbReference type="FunFam" id="3.30.160.60:FF:000013">
    <property type="entry name" value="Putative zinc finger E-box-binding homeobox 2"/>
    <property type="match status" value="2"/>
</dbReference>
<dbReference type="Proteomes" id="UP001274896">
    <property type="component" value="Unassembled WGS sequence"/>
</dbReference>
<evidence type="ECO:0000256" key="8">
    <source>
        <dbReference type="ARBA" id="ARBA00023242"/>
    </source>
</evidence>
<dbReference type="FunFam" id="3.30.160.60:FF:000744">
    <property type="entry name" value="zinc finger E-box-binding homeobox 1"/>
    <property type="match status" value="1"/>
</dbReference>
<comment type="caution">
    <text evidence="12">The sequence shown here is derived from an EMBL/GenBank/DDBJ whole genome shotgun (WGS) entry which is preliminary data.</text>
</comment>
<feature type="domain" description="C2H2-type" evidence="11">
    <location>
        <begin position="761"/>
        <end position="788"/>
    </location>
</feature>
<feature type="compositionally biased region" description="Acidic residues" evidence="10">
    <location>
        <begin position="904"/>
        <end position="916"/>
    </location>
</feature>
<dbReference type="PROSITE" id="PS00028">
    <property type="entry name" value="ZINC_FINGER_C2H2_1"/>
    <property type="match status" value="3"/>
</dbReference>
<comment type="subcellular location">
    <subcellularLocation>
        <location evidence="1">Nucleus</location>
    </subcellularLocation>
</comment>
<feature type="compositionally biased region" description="Low complexity" evidence="10">
    <location>
        <begin position="571"/>
        <end position="581"/>
    </location>
</feature>
<feature type="compositionally biased region" description="Polar residues" evidence="10">
    <location>
        <begin position="147"/>
        <end position="156"/>
    </location>
</feature>
<feature type="region of interest" description="Disordered" evidence="10">
    <location>
        <begin position="903"/>
        <end position="985"/>
    </location>
</feature>
<feature type="compositionally biased region" description="Polar residues" evidence="10">
    <location>
        <begin position="551"/>
        <end position="566"/>
    </location>
</feature>
<feature type="compositionally biased region" description="Basic residues" evidence="10">
    <location>
        <begin position="7"/>
        <end position="16"/>
    </location>
</feature>
<evidence type="ECO:0000259" key="11">
    <source>
        <dbReference type="PROSITE" id="PS50157"/>
    </source>
</evidence>
<evidence type="ECO:0000256" key="4">
    <source>
        <dbReference type="ARBA" id="ARBA00022771"/>
    </source>
</evidence>
<feature type="region of interest" description="Disordered" evidence="10">
    <location>
        <begin position="1"/>
        <end position="101"/>
    </location>
</feature>
<evidence type="ECO:0000313" key="12">
    <source>
        <dbReference type="EMBL" id="KAK3556860.1"/>
    </source>
</evidence>
<keyword evidence="8" id="KW-0539">Nucleus</keyword>
<dbReference type="AlphaFoldDB" id="A0AAE0RLE5"/>